<feature type="compositionally biased region" description="Polar residues" evidence="1">
    <location>
        <begin position="29"/>
        <end position="40"/>
    </location>
</feature>
<reference evidence="2 3" key="2">
    <citation type="journal article" date="2014" name="Genome Announc.">
        <title>Complete Genome Sequence of Methanoregula formicica SMSPT, a Mesophilic Hydrogenotrophic Methanogen Isolated from a Methanogenic Upflow Anaerobic Sludge Blanket Reactor.</title>
        <authorList>
            <person name="Yamamoto K."/>
            <person name="Tamaki H."/>
            <person name="Cadillo-Quiroz H."/>
            <person name="Imachi H."/>
            <person name="Kyrpides N."/>
            <person name="Woyke T."/>
            <person name="Goodwin L."/>
            <person name="Zinder S.H."/>
            <person name="Kamagata Y."/>
            <person name="Liu W.T."/>
        </authorList>
    </citation>
    <scope>NUCLEOTIDE SEQUENCE [LARGE SCALE GENOMIC DNA]</scope>
    <source>
        <strain evidence="3">DSM 22288 / NBRC 105244 / SMSP</strain>
    </source>
</reference>
<keyword evidence="3" id="KW-1185">Reference proteome</keyword>
<gene>
    <name evidence="2" type="ordered locus">Metfor_1562</name>
</gene>
<dbReference type="Proteomes" id="UP000010824">
    <property type="component" value="Chromosome"/>
</dbReference>
<name>L0HCY3_METFS</name>
<evidence type="ECO:0000256" key="1">
    <source>
        <dbReference type="SAM" id="MobiDB-lite"/>
    </source>
</evidence>
<sequence>MELLSIDHISRCLHRLLLRKVYGVIMHSGNNTAGNGQNCHEQYEPGKEKNL</sequence>
<evidence type="ECO:0000313" key="3">
    <source>
        <dbReference type="Proteomes" id="UP000010824"/>
    </source>
</evidence>
<organism evidence="2 3">
    <name type="scientific">Methanoregula formicica (strain DSM 22288 / NBRC 105244 / SMSP)</name>
    <dbReference type="NCBI Taxonomy" id="593750"/>
    <lineage>
        <taxon>Archaea</taxon>
        <taxon>Methanobacteriati</taxon>
        <taxon>Methanobacteriota</taxon>
        <taxon>Stenosarchaea group</taxon>
        <taxon>Methanomicrobia</taxon>
        <taxon>Methanomicrobiales</taxon>
        <taxon>Methanoregulaceae</taxon>
        <taxon>Methanoregula</taxon>
    </lineage>
</organism>
<dbReference type="KEGG" id="mfo:Metfor_1562"/>
<protein>
    <submittedName>
        <fullName evidence="2">Uncharacterized protein</fullName>
    </submittedName>
</protein>
<dbReference type="EMBL" id="CP003167">
    <property type="protein sequence ID" value="AGB02592.1"/>
    <property type="molecule type" value="Genomic_DNA"/>
</dbReference>
<feature type="compositionally biased region" description="Basic and acidic residues" evidence="1">
    <location>
        <begin position="41"/>
        <end position="51"/>
    </location>
</feature>
<dbReference type="HOGENOM" id="CLU_3094091_0_0_2"/>
<dbReference type="AlphaFoldDB" id="L0HCY3"/>
<evidence type="ECO:0000313" key="2">
    <source>
        <dbReference type="EMBL" id="AGB02592.1"/>
    </source>
</evidence>
<feature type="region of interest" description="Disordered" evidence="1">
    <location>
        <begin position="29"/>
        <end position="51"/>
    </location>
</feature>
<proteinExistence type="predicted"/>
<dbReference type="InParanoid" id="L0HCY3"/>
<reference evidence="3" key="1">
    <citation type="submission" date="2011-12" db="EMBL/GenBank/DDBJ databases">
        <title>Complete sequence of Methanoregula formicicum SMSP.</title>
        <authorList>
            <person name="Lucas S."/>
            <person name="Han J."/>
            <person name="Lapidus A."/>
            <person name="Cheng J.-F."/>
            <person name="Goodwin L."/>
            <person name="Pitluck S."/>
            <person name="Peters L."/>
            <person name="Ovchinnikova G."/>
            <person name="Teshima H."/>
            <person name="Detter J.C."/>
            <person name="Han C."/>
            <person name="Tapia R."/>
            <person name="Land M."/>
            <person name="Hauser L."/>
            <person name="Kyrpides N."/>
            <person name="Ivanova N."/>
            <person name="Pagani I."/>
            <person name="Imachi H."/>
            <person name="Tamaki H."/>
            <person name="Sekiguchi Y."/>
            <person name="Kamagata Y."/>
            <person name="Cadillo-Quiroz H."/>
            <person name="Zinder S."/>
            <person name="Liu W.-T."/>
            <person name="Woyke T."/>
        </authorList>
    </citation>
    <scope>NUCLEOTIDE SEQUENCE [LARGE SCALE GENOMIC DNA]</scope>
    <source>
        <strain evidence="3">DSM 22288 / NBRC 105244 / SMSP</strain>
    </source>
</reference>
<accession>L0HCY3</accession>